<reference evidence="3 4" key="1">
    <citation type="journal article" date="2016" name="Nat. Commun.">
        <title>Thousands of microbial genomes shed light on interconnected biogeochemical processes in an aquifer system.</title>
        <authorList>
            <person name="Anantharaman K."/>
            <person name="Brown C.T."/>
            <person name="Hug L.A."/>
            <person name="Sharon I."/>
            <person name="Castelle C.J."/>
            <person name="Probst A.J."/>
            <person name="Thomas B.C."/>
            <person name="Singh A."/>
            <person name="Wilkins M.J."/>
            <person name="Karaoz U."/>
            <person name="Brodie E.L."/>
            <person name="Williams K.H."/>
            <person name="Hubbard S.S."/>
            <person name="Banfield J.F."/>
        </authorList>
    </citation>
    <scope>NUCLEOTIDE SEQUENCE [LARGE SCALE GENOMIC DNA]</scope>
</reference>
<gene>
    <name evidence="3" type="ORF">A2930_00485</name>
</gene>
<feature type="compositionally biased region" description="Low complexity" evidence="1">
    <location>
        <begin position="296"/>
        <end position="307"/>
    </location>
</feature>
<dbReference type="Gene3D" id="2.60.40.10">
    <property type="entry name" value="Immunoglobulins"/>
    <property type="match status" value="1"/>
</dbReference>
<dbReference type="STRING" id="1798351.A2930_00485"/>
<dbReference type="Proteomes" id="UP000178114">
    <property type="component" value="Unassembled WGS sequence"/>
</dbReference>
<evidence type="ECO:0000256" key="2">
    <source>
        <dbReference type="SAM" id="Phobius"/>
    </source>
</evidence>
<organism evidence="3 4">
    <name type="scientific">Candidatus Giovannonibacteria bacterium RIFCSPLOWO2_01_FULL_45_34</name>
    <dbReference type="NCBI Taxonomy" id="1798351"/>
    <lineage>
        <taxon>Bacteria</taxon>
        <taxon>Candidatus Giovannoniibacteriota</taxon>
    </lineage>
</organism>
<keyword evidence="2" id="KW-0812">Transmembrane</keyword>
<feature type="region of interest" description="Disordered" evidence="1">
    <location>
        <begin position="283"/>
        <end position="307"/>
    </location>
</feature>
<sequence length="373" mass="38861">MIYNEQMKNVLKMGLFLSVFAALLGASHVYAMNLNFTASTYQISSGQEVILSWVTNSPVALHCLINDASGGGGYGSVKVSPKISINYTIVCQYGLSNGGNPDSATQTVSVSVNGVPYPTPASYYYPAPTPTPYYYSQPQYYYPTQTYTQTINVACATSPASPKTGESVTFAAAASGGVAPYTYEWSGAVSGDGQSINASFLASGSKTATVISKDALGHSAQSSCSINVTSGTVNASAPTPTPESASAVASNPEEETGKVEGASTICKQVTVCFDQNTGKITETGTLPSVSPTGKPAATTASSVSKDSSKSATSSLFASLFNIKGDVGGKIKSLVIWYVVILLVILLIVLSYMGIKKMKNKKEAAESDQQNRKA</sequence>
<feature type="region of interest" description="Disordered" evidence="1">
    <location>
        <begin position="232"/>
        <end position="260"/>
    </location>
</feature>
<accession>A0A1F5WYY8</accession>
<evidence type="ECO:0000313" key="3">
    <source>
        <dbReference type="EMBL" id="OGF80837.1"/>
    </source>
</evidence>
<comment type="caution">
    <text evidence="3">The sequence shown here is derived from an EMBL/GenBank/DDBJ whole genome shotgun (WGS) entry which is preliminary data.</text>
</comment>
<feature type="transmembrane region" description="Helical" evidence="2">
    <location>
        <begin position="334"/>
        <end position="354"/>
    </location>
</feature>
<evidence type="ECO:0008006" key="5">
    <source>
        <dbReference type="Google" id="ProtNLM"/>
    </source>
</evidence>
<dbReference type="InterPro" id="IPR013783">
    <property type="entry name" value="Ig-like_fold"/>
</dbReference>
<dbReference type="AlphaFoldDB" id="A0A1F5WYY8"/>
<keyword evidence="2" id="KW-0472">Membrane</keyword>
<dbReference type="EMBL" id="MFID01000027">
    <property type="protein sequence ID" value="OGF80837.1"/>
    <property type="molecule type" value="Genomic_DNA"/>
</dbReference>
<protein>
    <recommendedName>
        <fullName evidence="5">PKD domain-containing protein</fullName>
    </recommendedName>
</protein>
<feature type="compositionally biased region" description="Polar residues" evidence="1">
    <location>
        <begin position="232"/>
        <end position="249"/>
    </location>
</feature>
<evidence type="ECO:0000313" key="4">
    <source>
        <dbReference type="Proteomes" id="UP000178114"/>
    </source>
</evidence>
<name>A0A1F5WYY8_9BACT</name>
<evidence type="ECO:0000256" key="1">
    <source>
        <dbReference type="SAM" id="MobiDB-lite"/>
    </source>
</evidence>
<keyword evidence="2" id="KW-1133">Transmembrane helix</keyword>
<proteinExistence type="predicted"/>